<feature type="signal peptide" evidence="1">
    <location>
        <begin position="1"/>
        <end position="27"/>
    </location>
</feature>
<comment type="caution">
    <text evidence="3">The sequence shown here is derived from an EMBL/GenBank/DDBJ whole genome shotgun (WGS) entry which is preliminary data.</text>
</comment>
<protein>
    <recommendedName>
        <fullName evidence="2">DUF6160 domain-containing protein</fullName>
    </recommendedName>
</protein>
<reference evidence="4" key="1">
    <citation type="journal article" date="2019" name="Int. J. Syst. Evol. Microbiol.">
        <title>The Global Catalogue of Microorganisms (GCM) 10K type strain sequencing project: providing services to taxonomists for standard genome sequencing and annotation.</title>
        <authorList>
            <consortium name="The Broad Institute Genomics Platform"/>
            <consortium name="The Broad Institute Genome Sequencing Center for Infectious Disease"/>
            <person name="Wu L."/>
            <person name="Ma J."/>
        </authorList>
    </citation>
    <scope>NUCLEOTIDE SEQUENCE [LARGE SCALE GENOMIC DNA]</scope>
    <source>
        <strain evidence="4">JCM 17551</strain>
    </source>
</reference>
<keyword evidence="1" id="KW-0732">Signal</keyword>
<accession>A0ABP7ME90</accession>
<proteinExistence type="predicted"/>
<feature type="domain" description="DUF6160" evidence="2">
    <location>
        <begin position="6"/>
        <end position="64"/>
    </location>
</feature>
<evidence type="ECO:0000256" key="1">
    <source>
        <dbReference type="SAM" id="SignalP"/>
    </source>
</evidence>
<name>A0ABP7ME90_9GAMM</name>
<keyword evidence="4" id="KW-1185">Reference proteome</keyword>
<dbReference type="Pfam" id="PF19657">
    <property type="entry name" value="DUF6160"/>
    <property type="match status" value="2"/>
</dbReference>
<feature type="chain" id="PRO_5047441999" description="DUF6160 domain-containing protein" evidence="1">
    <location>
        <begin position="28"/>
        <end position="369"/>
    </location>
</feature>
<evidence type="ECO:0000313" key="4">
    <source>
        <dbReference type="Proteomes" id="UP001501565"/>
    </source>
</evidence>
<dbReference type="EMBL" id="BAABBN010000004">
    <property type="protein sequence ID" value="GAA3920955.1"/>
    <property type="molecule type" value="Genomic_DNA"/>
</dbReference>
<dbReference type="InterPro" id="IPR046158">
    <property type="entry name" value="DUF6160"/>
</dbReference>
<dbReference type="Proteomes" id="UP001501565">
    <property type="component" value="Unassembled WGS sequence"/>
</dbReference>
<gene>
    <name evidence="3" type="ORF">GCM10022277_15870</name>
</gene>
<feature type="domain" description="DUF6160" evidence="2">
    <location>
        <begin position="79"/>
        <end position="152"/>
    </location>
</feature>
<evidence type="ECO:0000259" key="2">
    <source>
        <dbReference type="Pfam" id="PF19657"/>
    </source>
</evidence>
<evidence type="ECO:0000313" key="3">
    <source>
        <dbReference type="EMBL" id="GAA3920955.1"/>
    </source>
</evidence>
<organism evidence="3 4">
    <name type="scientific">Litoribacillus peritrichatus</name>
    <dbReference type="NCBI Taxonomy" id="718191"/>
    <lineage>
        <taxon>Bacteria</taxon>
        <taxon>Pseudomonadati</taxon>
        <taxon>Pseudomonadota</taxon>
        <taxon>Gammaproteobacteria</taxon>
        <taxon>Oceanospirillales</taxon>
        <taxon>Oceanospirillaceae</taxon>
        <taxon>Litoribacillus</taxon>
    </lineage>
</organism>
<sequence>MDIEAMKRFHKLALAAAIMSSSAQSFAMETLNDDFLSDMTGQSGVSIDLKARVLIDEVVYTDTAAGPAPLPTNIIENGSGISIDLSTRVLIDEAVYTDTAHVALDALGNPVLKDGGQIAFGAIRFGGANVGDKTPGASNTFLDDIKIDIDVNESGDLEILIGTQDFIGFLQGTSEVDFGLTLGDSASGVAGLQLRSADGTVNTNLIGDMSISGVLGPVAIIVSNDGAGDTSGFINAAGFFAIDDGSIDVPILGVGISNLRIYQDANKGALGAAGVAQGGMAYFDVVVDTVDTAYSLANPSDIAGTATHFAVSDALLLDINSFNVDMDLDLSIGNSVATGNLSNLVSSSFGHVHMENLDISGTSLTIYGH</sequence>